<dbReference type="PANTHER" id="PTHR12558">
    <property type="entry name" value="CELL DIVISION CYCLE 16,23,27"/>
    <property type="match status" value="1"/>
</dbReference>
<dbReference type="InterPro" id="IPR011990">
    <property type="entry name" value="TPR-like_helical_dom_sf"/>
</dbReference>
<evidence type="ECO:0000313" key="3">
    <source>
        <dbReference type="EMBL" id="MEA9356562.1"/>
    </source>
</evidence>
<protein>
    <submittedName>
        <fullName evidence="3">Tetratricopeptide repeat protein</fullName>
    </submittedName>
</protein>
<keyword evidence="4" id="KW-1185">Reference proteome</keyword>
<organism evidence="3 4">
    <name type="scientific">Bacteriovorax antarcticus</name>
    <dbReference type="NCBI Taxonomy" id="3088717"/>
    <lineage>
        <taxon>Bacteria</taxon>
        <taxon>Pseudomonadati</taxon>
        <taxon>Bdellovibrionota</taxon>
        <taxon>Bacteriovoracia</taxon>
        <taxon>Bacteriovoracales</taxon>
        <taxon>Bacteriovoracaceae</taxon>
        <taxon>Bacteriovorax</taxon>
    </lineage>
</organism>
<evidence type="ECO:0000256" key="1">
    <source>
        <dbReference type="PROSITE-ProRule" id="PRU00339"/>
    </source>
</evidence>
<keyword evidence="2" id="KW-0732">Signal</keyword>
<accession>A0ABU5VUF1</accession>
<dbReference type="EMBL" id="JAYGJQ010000002">
    <property type="protein sequence ID" value="MEA9356562.1"/>
    <property type="molecule type" value="Genomic_DNA"/>
</dbReference>
<feature type="repeat" description="TPR" evidence="1">
    <location>
        <begin position="128"/>
        <end position="161"/>
    </location>
</feature>
<feature type="repeat" description="TPR" evidence="1">
    <location>
        <begin position="162"/>
        <end position="195"/>
    </location>
</feature>
<dbReference type="SMART" id="SM00028">
    <property type="entry name" value="TPR"/>
    <property type="match status" value="2"/>
</dbReference>
<dbReference type="Proteomes" id="UP001302274">
    <property type="component" value="Unassembled WGS sequence"/>
</dbReference>
<dbReference type="PROSITE" id="PS51257">
    <property type="entry name" value="PROKAR_LIPOPROTEIN"/>
    <property type="match status" value="1"/>
</dbReference>
<dbReference type="SUPFAM" id="SSF48452">
    <property type="entry name" value="TPR-like"/>
    <property type="match status" value="1"/>
</dbReference>
<dbReference type="PANTHER" id="PTHR12558:SF13">
    <property type="entry name" value="CELL DIVISION CYCLE PROTEIN 27 HOMOLOG"/>
    <property type="match status" value="1"/>
</dbReference>
<dbReference type="InterPro" id="IPR019734">
    <property type="entry name" value="TPR_rpt"/>
</dbReference>
<feature type="signal peptide" evidence="2">
    <location>
        <begin position="1"/>
        <end position="19"/>
    </location>
</feature>
<gene>
    <name evidence="3" type="ORF">SHI21_10120</name>
</gene>
<sequence length="311" mass="34433">MKKLLPVLLLFLSACSTTPGNVSGDKVNKRALSSSEDDFKWVEGLDFDKKSEEKYRADKDEFDFSSSDESAHALVKESLASLPAAKLEEAVSNTNDPLMKINVKCYQGKFDEALKIADDQYSKYKNNTSYWNQLGTCYFLKSDFAKAILFYNKSRDLDAKFIPPVNNLGVVYQRQGKFQKALAAFKLAADLNTFSVTPTYNLAQLYLRFGTVGKALPIFQGLQKRSPKDVEVGSALASANLIKGDYQTAVDIYARFDKATLANPSVGLNYAVALKLLNRPQDAQTVLSNVSGPTTGAMGEYAQRVDKFVRN</sequence>
<comment type="caution">
    <text evidence="3">The sequence shown here is derived from an EMBL/GenBank/DDBJ whole genome shotgun (WGS) entry which is preliminary data.</text>
</comment>
<name>A0ABU5VUF1_9BACT</name>
<reference evidence="3 4" key="1">
    <citation type="submission" date="2023-11" db="EMBL/GenBank/DDBJ databases">
        <title>A Novel Polar Bacteriovorax (B. antarcticus) Isolated from the Biocrust in Antarctica.</title>
        <authorList>
            <person name="Mun W."/>
            <person name="Choi S.Y."/>
            <person name="Mitchell R.J."/>
        </authorList>
    </citation>
    <scope>NUCLEOTIDE SEQUENCE [LARGE SCALE GENOMIC DNA]</scope>
    <source>
        <strain evidence="3 4">PP10</strain>
    </source>
</reference>
<evidence type="ECO:0000313" key="4">
    <source>
        <dbReference type="Proteomes" id="UP001302274"/>
    </source>
</evidence>
<dbReference type="PROSITE" id="PS50005">
    <property type="entry name" value="TPR"/>
    <property type="match status" value="2"/>
</dbReference>
<keyword evidence="1" id="KW-0802">TPR repeat</keyword>
<evidence type="ECO:0000256" key="2">
    <source>
        <dbReference type="SAM" id="SignalP"/>
    </source>
</evidence>
<dbReference type="RefSeq" id="WP_323576334.1">
    <property type="nucleotide sequence ID" value="NZ_JAYGJQ010000002.1"/>
</dbReference>
<feature type="chain" id="PRO_5046197368" evidence="2">
    <location>
        <begin position="20"/>
        <end position="311"/>
    </location>
</feature>
<dbReference type="Pfam" id="PF13432">
    <property type="entry name" value="TPR_16"/>
    <property type="match status" value="2"/>
</dbReference>
<proteinExistence type="predicted"/>
<dbReference type="Gene3D" id="1.25.40.10">
    <property type="entry name" value="Tetratricopeptide repeat domain"/>
    <property type="match status" value="1"/>
</dbReference>